<gene>
    <name evidence="1" type="ORF">D5S19_13920</name>
</gene>
<protein>
    <submittedName>
        <fullName evidence="1">Glycosyltransferase</fullName>
    </submittedName>
</protein>
<organism evidence="1 2">
    <name type="scientific">Amycolatopsis panacis</name>
    <dbReference type="NCBI Taxonomy" id="2340917"/>
    <lineage>
        <taxon>Bacteria</taxon>
        <taxon>Bacillati</taxon>
        <taxon>Actinomycetota</taxon>
        <taxon>Actinomycetes</taxon>
        <taxon>Pseudonocardiales</taxon>
        <taxon>Pseudonocardiaceae</taxon>
        <taxon>Amycolatopsis</taxon>
    </lineage>
</organism>
<evidence type="ECO:0000313" key="1">
    <source>
        <dbReference type="EMBL" id="RJQ85478.1"/>
    </source>
</evidence>
<keyword evidence="1" id="KW-0808">Transferase</keyword>
<accession>A0A419I4T8</accession>
<proteinExistence type="predicted"/>
<keyword evidence="2" id="KW-1185">Reference proteome</keyword>
<dbReference type="Pfam" id="PF13692">
    <property type="entry name" value="Glyco_trans_1_4"/>
    <property type="match status" value="1"/>
</dbReference>
<reference evidence="1 2" key="1">
    <citation type="submission" date="2018-09" db="EMBL/GenBank/DDBJ databases">
        <title>YIM PH 21725 draft genome.</title>
        <authorList>
            <person name="Miao C."/>
        </authorList>
    </citation>
    <scope>NUCLEOTIDE SEQUENCE [LARGE SCALE GENOMIC DNA]</scope>
    <source>
        <strain evidence="2">YIM PH21725</strain>
    </source>
</reference>
<dbReference type="Gene3D" id="3.40.50.2000">
    <property type="entry name" value="Glycogen Phosphorylase B"/>
    <property type="match status" value="1"/>
</dbReference>
<dbReference type="SUPFAM" id="SSF53756">
    <property type="entry name" value="UDP-Glycosyltransferase/glycogen phosphorylase"/>
    <property type="match status" value="1"/>
</dbReference>
<sequence length="319" mass="32297">MPGDSPQVRLECAATADGFATVLEGALELLADAGRIGLAGADEPADILHTVGDVPPLRYPRTARRVHTVDRVALGRRGLTAATGWARRQRRLTGDVVTWLVHGRTAGQVLVASGVVPGDRVHALPVMAPPRSAAGGGMHRSAARERLGIAPGVGLIVGCAPNRGQAVPGWPDAIRGTGRTDVAVITCPAGRPGEAGRQGEFSLADLLAAADLFVAAGLGLTACNPAAAAVAAGVRVIAAATDSAAELVRFGRTGLVVPPSPSAIAAAVTAGLDGVLPRTDGRAVPPGGESPARVLARGLLGAYRRAVVSPRPRLARSVR</sequence>
<dbReference type="Proteomes" id="UP000285112">
    <property type="component" value="Unassembled WGS sequence"/>
</dbReference>
<comment type="caution">
    <text evidence="1">The sequence shown here is derived from an EMBL/GenBank/DDBJ whole genome shotgun (WGS) entry which is preliminary data.</text>
</comment>
<dbReference type="EMBL" id="QZFV01000078">
    <property type="protein sequence ID" value="RJQ85478.1"/>
    <property type="molecule type" value="Genomic_DNA"/>
</dbReference>
<dbReference type="AlphaFoldDB" id="A0A419I4T8"/>
<dbReference type="RefSeq" id="WP_120023770.1">
    <property type="nucleotide sequence ID" value="NZ_QZFV01000078.1"/>
</dbReference>
<dbReference type="GO" id="GO:0016740">
    <property type="term" value="F:transferase activity"/>
    <property type="evidence" value="ECO:0007669"/>
    <property type="project" value="UniProtKB-KW"/>
</dbReference>
<name>A0A419I4T8_9PSEU</name>
<evidence type="ECO:0000313" key="2">
    <source>
        <dbReference type="Proteomes" id="UP000285112"/>
    </source>
</evidence>